<evidence type="ECO:0000259" key="11">
    <source>
        <dbReference type="Pfam" id="PF07715"/>
    </source>
</evidence>
<feature type="domain" description="TonB-dependent receptor-like beta-barrel" evidence="10">
    <location>
        <begin position="387"/>
        <end position="927"/>
    </location>
</feature>
<dbReference type="Gene3D" id="2.170.130.10">
    <property type="entry name" value="TonB-dependent receptor, plug domain"/>
    <property type="match status" value="1"/>
</dbReference>
<dbReference type="Pfam" id="PF00593">
    <property type="entry name" value="TonB_dep_Rec_b-barrel"/>
    <property type="match status" value="1"/>
</dbReference>
<evidence type="ECO:0000256" key="8">
    <source>
        <dbReference type="PROSITE-ProRule" id="PRU01360"/>
    </source>
</evidence>
<dbReference type="Proteomes" id="UP000284322">
    <property type="component" value="Unassembled WGS sequence"/>
</dbReference>
<name>A0A419R411_9SPHN</name>
<dbReference type="EMBL" id="RAHJ01000014">
    <property type="protein sequence ID" value="RJX69100.1"/>
    <property type="molecule type" value="Genomic_DNA"/>
</dbReference>
<dbReference type="Pfam" id="PF07715">
    <property type="entry name" value="Plug"/>
    <property type="match status" value="1"/>
</dbReference>
<dbReference type="AlphaFoldDB" id="A0A419R411"/>
<evidence type="ECO:0000313" key="12">
    <source>
        <dbReference type="EMBL" id="RJX69100.1"/>
    </source>
</evidence>
<proteinExistence type="inferred from homology"/>
<evidence type="ECO:0000313" key="13">
    <source>
        <dbReference type="Proteomes" id="UP000284322"/>
    </source>
</evidence>
<evidence type="ECO:0000256" key="5">
    <source>
        <dbReference type="ARBA" id="ARBA00023077"/>
    </source>
</evidence>
<sequence length="965" mass="102732">MAILDLIADYRRSRIVLGVGASLIALTAAAPSFAQEGANDEPIVVTGTRLQRADLTATSPVSVVSEDQIRLSGNGTIEQTLNELPQLKAQGGATAGNTNAAGIYTADMRGLGASRTLVLVNGRRFVPVNPDLLVDLSTIPEALVKRVEVVTGGASAVYGSDAVAGVVNFILDDKFEGIEADYSFAVTERGDGQRHKASVTLGGNFADNRGNVAASLAYHRQSAISAGDREFSRTALVESGDELVPGGATQIPGSYLGLSSAQRERLVGVDLAGANCSVTGVRFDSTGAAQPFCNPEDLYNFGSDNLLMRPQERYQLTVIGHYDLTDSITAYAEGYFVDNLNSYQIAPVAFRAQNGRSGQLEIPGAATNPALSVATREFLSANAWLFDPDGDGTYTLTNVLTRPIELGPRSYDFRRKSYQGTLGLKGKFAVGQRDWAWDAYYSHQSVSQFRAAYGTVSKDRLALGLDVVIDPDTGDAVCRTQTMGCVPVNIFGVGSVSPEAAAFISPAATDTTEVTRDLAAATISGSLFDLPAGPVAVAFGIEYRKESFTFKPDAQVAAGQLSANVPNPPNSGDVDVFEQYGEIRIPLLADRPFFHDLSLEGAVRFSHYSSIGSTFAYKLGGQWGITPWLRLRGAYQQSVRAPSLSDLFANASSGSSSGTDPCDYRRAPSAAAKAFCVAQGIPAADIDTFVQVGTNVNVMGGGNPNLQEENSDTYTVGIVLTPPFARRLNITADFYDIAVDNAISNVSAQATIDQCFQALDLNDPFCQRVSRFPNGDIATIQTTLMNVASRKVRGIDFQIDYHLPLQGGLSLFGDTGSLVFRFAGNRQFDDTTVPLPGSEPIACSGRFGPGCTGAGSWISQAFKAQVAATYSSGPLSVTARGRYLSPITLREGQTAYRDHFPAESYFDLALRVELTNSLSLYGGVNNLFDNAPPLLGTRLGGPVNTAEATYDVLGRRYFAGINVKF</sequence>
<evidence type="ECO:0000256" key="7">
    <source>
        <dbReference type="ARBA" id="ARBA00023237"/>
    </source>
</evidence>
<dbReference type="PROSITE" id="PS52016">
    <property type="entry name" value="TONB_DEPENDENT_REC_3"/>
    <property type="match status" value="1"/>
</dbReference>
<dbReference type="InterPro" id="IPR036942">
    <property type="entry name" value="Beta-barrel_TonB_sf"/>
</dbReference>
<reference evidence="12 13" key="1">
    <citation type="submission" date="2018-09" db="EMBL/GenBank/DDBJ databases">
        <title>Altererythrobacter sp.Ery1 and Ery12, the genome sequencing of novel strains in genus Alterythrobacter.</title>
        <authorList>
            <person name="Cheng H."/>
            <person name="Wu Y.-H."/>
            <person name="Fang C."/>
            <person name="Xu X.-W."/>
        </authorList>
    </citation>
    <scope>NUCLEOTIDE SEQUENCE [LARGE SCALE GENOMIC DNA]</scope>
    <source>
        <strain evidence="12 13">Ery12</strain>
    </source>
</reference>
<dbReference type="PANTHER" id="PTHR47234">
    <property type="match status" value="1"/>
</dbReference>
<dbReference type="Gene3D" id="2.40.170.20">
    <property type="entry name" value="TonB-dependent receptor, beta-barrel domain"/>
    <property type="match status" value="1"/>
</dbReference>
<evidence type="ECO:0000256" key="3">
    <source>
        <dbReference type="ARBA" id="ARBA00022452"/>
    </source>
</evidence>
<organism evidence="12 13">
    <name type="scientific">Tsuneonella suprasediminis</name>
    <dbReference type="NCBI Taxonomy" id="2306996"/>
    <lineage>
        <taxon>Bacteria</taxon>
        <taxon>Pseudomonadati</taxon>
        <taxon>Pseudomonadota</taxon>
        <taxon>Alphaproteobacteria</taxon>
        <taxon>Sphingomonadales</taxon>
        <taxon>Erythrobacteraceae</taxon>
        <taxon>Tsuneonella</taxon>
    </lineage>
</organism>
<protein>
    <submittedName>
        <fullName evidence="12">TonB-dependent receptor</fullName>
    </submittedName>
</protein>
<keyword evidence="13" id="KW-1185">Reference proteome</keyword>
<keyword evidence="3 8" id="KW-1134">Transmembrane beta strand</keyword>
<dbReference type="RefSeq" id="WP_120107431.1">
    <property type="nucleotide sequence ID" value="NZ_RAHJ01000014.1"/>
</dbReference>
<keyword evidence="2 8" id="KW-0813">Transport</keyword>
<gene>
    <name evidence="12" type="ORF">D6858_04150</name>
</gene>
<dbReference type="InterPro" id="IPR012910">
    <property type="entry name" value="Plug_dom"/>
</dbReference>
<dbReference type="InterPro" id="IPR000531">
    <property type="entry name" value="Beta-barrel_TonB"/>
</dbReference>
<keyword evidence="5 9" id="KW-0798">TonB box</keyword>
<evidence type="ECO:0000256" key="1">
    <source>
        <dbReference type="ARBA" id="ARBA00004571"/>
    </source>
</evidence>
<evidence type="ECO:0000256" key="4">
    <source>
        <dbReference type="ARBA" id="ARBA00022692"/>
    </source>
</evidence>
<keyword evidence="12" id="KW-0675">Receptor</keyword>
<keyword evidence="6 8" id="KW-0472">Membrane</keyword>
<feature type="domain" description="TonB-dependent receptor plug" evidence="11">
    <location>
        <begin position="56"/>
        <end position="166"/>
    </location>
</feature>
<evidence type="ECO:0000256" key="6">
    <source>
        <dbReference type="ARBA" id="ARBA00023136"/>
    </source>
</evidence>
<dbReference type="InterPro" id="IPR037066">
    <property type="entry name" value="Plug_dom_sf"/>
</dbReference>
<dbReference type="InterPro" id="IPR039426">
    <property type="entry name" value="TonB-dep_rcpt-like"/>
</dbReference>
<accession>A0A419R411</accession>
<dbReference type="SUPFAM" id="SSF56935">
    <property type="entry name" value="Porins"/>
    <property type="match status" value="1"/>
</dbReference>
<dbReference type="PANTHER" id="PTHR47234:SF2">
    <property type="entry name" value="TONB-DEPENDENT RECEPTOR"/>
    <property type="match status" value="1"/>
</dbReference>
<keyword evidence="4 8" id="KW-0812">Transmembrane</keyword>
<dbReference type="OrthoDB" id="7614575at2"/>
<evidence type="ECO:0000256" key="9">
    <source>
        <dbReference type="RuleBase" id="RU003357"/>
    </source>
</evidence>
<comment type="caution">
    <text evidence="12">The sequence shown here is derived from an EMBL/GenBank/DDBJ whole genome shotgun (WGS) entry which is preliminary data.</text>
</comment>
<keyword evidence="7 8" id="KW-0998">Cell outer membrane</keyword>
<comment type="subcellular location">
    <subcellularLocation>
        <location evidence="1 8">Cell outer membrane</location>
        <topology evidence="1 8">Multi-pass membrane protein</topology>
    </subcellularLocation>
</comment>
<comment type="similarity">
    <text evidence="8 9">Belongs to the TonB-dependent receptor family.</text>
</comment>
<evidence type="ECO:0000259" key="10">
    <source>
        <dbReference type="Pfam" id="PF00593"/>
    </source>
</evidence>
<evidence type="ECO:0000256" key="2">
    <source>
        <dbReference type="ARBA" id="ARBA00022448"/>
    </source>
</evidence>
<dbReference type="GO" id="GO:0009279">
    <property type="term" value="C:cell outer membrane"/>
    <property type="evidence" value="ECO:0007669"/>
    <property type="project" value="UniProtKB-SubCell"/>
</dbReference>